<keyword evidence="1" id="KW-0678">Repressor</keyword>
<dbReference type="InterPro" id="IPR050109">
    <property type="entry name" value="HTH-type_TetR-like_transc_reg"/>
</dbReference>
<keyword evidence="3 5" id="KW-0238">DNA-binding</keyword>
<dbReference type="Pfam" id="PF00440">
    <property type="entry name" value="TetR_N"/>
    <property type="match status" value="1"/>
</dbReference>
<gene>
    <name evidence="7" type="ORF">GCM10010096_13930</name>
</gene>
<evidence type="ECO:0000256" key="4">
    <source>
        <dbReference type="ARBA" id="ARBA00023163"/>
    </source>
</evidence>
<sequence length="203" mass="23023">MPASTLGQRGPTEHHRREQIIEQANTHFRLYGYRKTSVASLAKSIGVSSAYLYRFFDSKQAIGQAICHSVLNGMHVQLQEIVESDLPPIERLRQFIETACTLSLELFLQEGRMQEVVIEALQNDWATVDQHRQDLQAQIVALLRVGRESGDFERRTPLDDVAQGILLALTPCLHPVLLEMHPPEKTRQGLHVITQLILRSLMP</sequence>
<evidence type="ECO:0000256" key="3">
    <source>
        <dbReference type="ARBA" id="ARBA00023125"/>
    </source>
</evidence>
<feature type="DNA-binding region" description="H-T-H motif" evidence="5">
    <location>
        <begin position="37"/>
        <end position="56"/>
    </location>
</feature>
<dbReference type="Pfam" id="PF17935">
    <property type="entry name" value="TetR_C_27"/>
    <property type="match status" value="1"/>
</dbReference>
<dbReference type="GO" id="GO:0003700">
    <property type="term" value="F:DNA-binding transcription factor activity"/>
    <property type="evidence" value="ECO:0007669"/>
    <property type="project" value="TreeGrafter"/>
</dbReference>
<comment type="caution">
    <text evidence="7">The sequence shown here is derived from an EMBL/GenBank/DDBJ whole genome shotgun (WGS) entry which is preliminary data.</text>
</comment>
<dbReference type="AlphaFoldDB" id="A0A8H9IJA5"/>
<dbReference type="InterPro" id="IPR041478">
    <property type="entry name" value="TetR_C_27"/>
</dbReference>
<dbReference type="EMBL" id="BMZN01000002">
    <property type="protein sequence ID" value="GHC43998.1"/>
    <property type="molecule type" value="Genomic_DNA"/>
</dbReference>
<keyword evidence="8" id="KW-1185">Reference proteome</keyword>
<accession>A0A8H9IJA5</accession>
<proteinExistence type="predicted"/>
<keyword evidence="2" id="KW-0805">Transcription regulation</keyword>
<evidence type="ECO:0000256" key="1">
    <source>
        <dbReference type="ARBA" id="ARBA00022491"/>
    </source>
</evidence>
<organism evidence="7 8">
    <name type="scientific">Alcaligenes pakistanensis</name>
    <dbReference type="NCBI Taxonomy" id="1482717"/>
    <lineage>
        <taxon>Bacteria</taxon>
        <taxon>Pseudomonadati</taxon>
        <taxon>Pseudomonadota</taxon>
        <taxon>Betaproteobacteria</taxon>
        <taxon>Burkholderiales</taxon>
        <taxon>Alcaligenaceae</taxon>
        <taxon>Alcaligenes</taxon>
    </lineage>
</organism>
<feature type="domain" description="HTH tetR-type" evidence="6">
    <location>
        <begin position="14"/>
        <end position="74"/>
    </location>
</feature>
<reference evidence="8" key="1">
    <citation type="journal article" date="2019" name="Int. J. Syst. Evol. Microbiol.">
        <title>The Global Catalogue of Microorganisms (GCM) 10K type strain sequencing project: providing services to taxonomists for standard genome sequencing and annotation.</title>
        <authorList>
            <consortium name="The Broad Institute Genomics Platform"/>
            <consortium name="The Broad Institute Genome Sequencing Center for Infectious Disease"/>
            <person name="Wu L."/>
            <person name="Ma J."/>
        </authorList>
    </citation>
    <scope>NUCLEOTIDE SEQUENCE [LARGE SCALE GENOMIC DNA]</scope>
    <source>
        <strain evidence="8">KCTC 42083</strain>
    </source>
</reference>
<dbReference type="Proteomes" id="UP000608923">
    <property type="component" value="Unassembled WGS sequence"/>
</dbReference>
<evidence type="ECO:0000259" key="6">
    <source>
        <dbReference type="PROSITE" id="PS50977"/>
    </source>
</evidence>
<dbReference type="PROSITE" id="PS01081">
    <property type="entry name" value="HTH_TETR_1"/>
    <property type="match status" value="1"/>
</dbReference>
<dbReference type="InterPro" id="IPR009057">
    <property type="entry name" value="Homeodomain-like_sf"/>
</dbReference>
<dbReference type="SUPFAM" id="SSF46689">
    <property type="entry name" value="Homeodomain-like"/>
    <property type="match status" value="1"/>
</dbReference>
<name>A0A8H9IJA5_9BURK</name>
<dbReference type="PANTHER" id="PTHR30055">
    <property type="entry name" value="HTH-TYPE TRANSCRIPTIONAL REGULATOR RUTR"/>
    <property type="match status" value="1"/>
</dbReference>
<dbReference type="PROSITE" id="PS50977">
    <property type="entry name" value="HTH_TETR_2"/>
    <property type="match status" value="1"/>
</dbReference>
<dbReference type="Gene3D" id="1.10.357.10">
    <property type="entry name" value="Tetracycline Repressor, domain 2"/>
    <property type="match status" value="1"/>
</dbReference>
<dbReference type="InterPro" id="IPR001647">
    <property type="entry name" value="HTH_TetR"/>
</dbReference>
<evidence type="ECO:0000256" key="5">
    <source>
        <dbReference type="PROSITE-ProRule" id="PRU00335"/>
    </source>
</evidence>
<evidence type="ECO:0000313" key="8">
    <source>
        <dbReference type="Proteomes" id="UP000608923"/>
    </source>
</evidence>
<dbReference type="PANTHER" id="PTHR30055:SF234">
    <property type="entry name" value="HTH-TYPE TRANSCRIPTIONAL REGULATOR BETI"/>
    <property type="match status" value="1"/>
</dbReference>
<dbReference type="SUPFAM" id="SSF48498">
    <property type="entry name" value="Tetracyclin repressor-like, C-terminal domain"/>
    <property type="match status" value="1"/>
</dbReference>
<keyword evidence="4" id="KW-0804">Transcription</keyword>
<dbReference type="GO" id="GO:0000976">
    <property type="term" value="F:transcription cis-regulatory region binding"/>
    <property type="evidence" value="ECO:0007669"/>
    <property type="project" value="TreeGrafter"/>
</dbReference>
<evidence type="ECO:0000256" key="2">
    <source>
        <dbReference type="ARBA" id="ARBA00023015"/>
    </source>
</evidence>
<dbReference type="RefSeq" id="WP_189391818.1">
    <property type="nucleotide sequence ID" value="NZ_BMZN01000002.1"/>
</dbReference>
<protein>
    <submittedName>
        <fullName evidence="7">TetR family transcriptional regulator</fullName>
    </submittedName>
</protein>
<dbReference type="InterPro" id="IPR036271">
    <property type="entry name" value="Tet_transcr_reg_TetR-rel_C_sf"/>
</dbReference>
<evidence type="ECO:0000313" key="7">
    <source>
        <dbReference type="EMBL" id="GHC43998.1"/>
    </source>
</evidence>
<dbReference type="InterPro" id="IPR023772">
    <property type="entry name" value="DNA-bd_HTH_TetR-type_CS"/>
</dbReference>